<organism evidence="2 3">
    <name type="scientific">Sphingobacterium thalpophilum</name>
    <dbReference type="NCBI Taxonomy" id="259"/>
    <lineage>
        <taxon>Bacteria</taxon>
        <taxon>Pseudomonadati</taxon>
        <taxon>Bacteroidota</taxon>
        <taxon>Sphingobacteriia</taxon>
        <taxon>Sphingobacteriales</taxon>
        <taxon>Sphingobacteriaceae</taxon>
        <taxon>Sphingobacterium</taxon>
    </lineage>
</organism>
<keyword evidence="1" id="KW-0812">Transmembrane</keyword>
<proteinExistence type="predicted"/>
<protein>
    <submittedName>
        <fullName evidence="2">Uncharacterized protein</fullName>
    </submittedName>
</protein>
<name>A0A4U9V864_9SPHI</name>
<feature type="transmembrane region" description="Helical" evidence="1">
    <location>
        <begin position="20"/>
        <end position="37"/>
    </location>
</feature>
<evidence type="ECO:0000256" key="1">
    <source>
        <dbReference type="SAM" id="Phobius"/>
    </source>
</evidence>
<keyword evidence="1" id="KW-0472">Membrane</keyword>
<dbReference type="Proteomes" id="UP000308196">
    <property type="component" value="Chromosome"/>
</dbReference>
<reference evidence="2 3" key="1">
    <citation type="submission" date="2019-05" db="EMBL/GenBank/DDBJ databases">
        <authorList>
            <consortium name="Pathogen Informatics"/>
        </authorList>
    </citation>
    <scope>NUCLEOTIDE SEQUENCE [LARGE SCALE GENOMIC DNA]</scope>
    <source>
        <strain evidence="2 3">NCTC11429</strain>
    </source>
</reference>
<evidence type="ECO:0000313" key="3">
    <source>
        <dbReference type="Proteomes" id="UP000308196"/>
    </source>
</evidence>
<sequence>MINQASSTNKSWVGQKIHNMPAAGPSLVLVGVIFVVAA</sequence>
<evidence type="ECO:0000313" key="2">
    <source>
        <dbReference type="EMBL" id="VTR41269.1"/>
    </source>
</evidence>
<keyword evidence="1" id="KW-1133">Transmembrane helix</keyword>
<dbReference type="KEGG" id="stha:NCTC11429_02489"/>
<gene>
    <name evidence="2" type="ORF">NCTC11429_02489</name>
</gene>
<accession>A0A4U9V864</accession>
<dbReference type="AlphaFoldDB" id="A0A4U9V864"/>
<dbReference type="EMBL" id="LR590484">
    <property type="protein sequence ID" value="VTR41269.1"/>
    <property type="molecule type" value="Genomic_DNA"/>
</dbReference>